<dbReference type="RefSeq" id="WP_189781783.1">
    <property type="nucleotide sequence ID" value="NZ_BNAT01000004.1"/>
</dbReference>
<sequence length="97" mass="10420">MKPEPGKLPTAADLNTGLTTLADRRHAAGLTAIGSTSGPYLGDDHPFDCDHRHRRRRRGPRPTTRIRDDFNSGDGLHVNDAGAKAIADAVDPSPLEL</sequence>
<protein>
    <submittedName>
        <fullName evidence="2">Uncharacterized protein</fullName>
    </submittedName>
</protein>
<evidence type="ECO:0000256" key="1">
    <source>
        <dbReference type="SAM" id="MobiDB-lite"/>
    </source>
</evidence>
<dbReference type="SUPFAM" id="SSF52266">
    <property type="entry name" value="SGNH hydrolase"/>
    <property type="match status" value="1"/>
</dbReference>
<gene>
    <name evidence="2" type="ORF">GCM10017771_17050</name>
</gene>
<accession>A0A919GJL6</accession>
<dbReference type="Proteomes" id="UP000603227">
    <property type="component" value="Unassembled WGS sequence"/>
</dbReference>
<comment type="caution">
    <text evidence="2">The sequence shown here is derived from an EMBL/GenBank/DDBJ whole genome shotgun (WGS) entry which is preliminary data.</text>
</comment>
<reference evidence="2" key="2">
    <citation type="submission" date="2020-09" db="EMBL/GenBank/DDBJ databases">
        <authorList>
            <person name="Sun Q."/>
            <person name="Zhou Y."/>
        </authorList>
    </citation>
    <scope>NUCLEOTIDE SEQUENCE</scope>
    <source>
        <strain evidence="2">CGMCC 4.7403</strain>
    </source>
</reference>
<organism evidence="2 3">
    <name type="scientific">Streptomyces capitiformicae</name>
    <dbReference type="NCBI Taxonomy" id="2014920"/>
    <lineage>
        <taxon>Bacteria</taxon>
        <taxon>Bacillati</taxon>
        <taxon>Actinomycetota</taxon>
        <taxon>Actinomycetes</taxon>
        <taxon>Kitasatosporales</taxon>
        <taxon>Streptomycetaceae</taxon>
        <taxon>Streptomyces</taxon>
    </lineage>
</organism>
<feature type="region of interest" description="Disordered" evidence="1">
    <location>
        <begin position="30"/>
        <end position="74"/>
    </location>
</feature>
<dbReference type="EMBL" id="BNAT01000004">
    <property type="protein sequence ID" value="GHH85171.1"/>
    <property type="molecule type" value="Genomic_DNA"/>
</dbReference>
<evidence type="ECO:0000313" key="3">
    <source>
        <dbReference type="Proteomes" id="UP000603227"/>
    </source>
</evidence>
<keyword evidence="3" id="KW-1185">Reference proteome</keyword>
<reference evidence="2" key="1">
    <citation type="journal article" date="2014" name="Int. J. Syst. Evol. Microbiol.">
        <title>Complete genome sequence of Corynebacterium casei LMG S-19264T (=DSM 44701T), isolated from a smear-ripened cheese.</title>
        <authorList>
            <consortium name="US DOE Joint Genome Institute (JGI-PGF)"/>
            <person name="Walter F."/>
            <person name="Albersmeier A."/>
            <person name="Kalinowski J."/>
            <person name="Ruckert C."/>
        </authorList>
    </citation>
    <scope>NUCLEOTIDE SEQUENCE</scope>
    <source>
        <strain evidence="2">CGMCC 4.7403</strain>
    </source>
</reference>
<dbReference type="AlphaFoldDB" id="A0A919GJL6"/>
<evidence type="ECO:0000313" key="2">
    <source>
        <dbReference type="EMBL" id="GHH85171.1"/>
    </source>
</evidence>
<feature type="compositionally biased region" description="Basic and acidic residues" evidence="1">
    <location>
        <begin position="42"/>
        <end position="51"/>
    </location>
</feature>
<proteinExistence type="predicted"/>
<name>A0A919GJL6_9ACTN</name>